<dbReference type="GO" id="GO:0016020">
    <property type="term" value="C:membrane"/>
    <property type="evidence" value="ECO:0007669"/>
    <property type="project" value="UniProtKB-SubCell"/>
</dbReference>
<evidence type="ECO:0000259" key="8">
    <source>
        <dbReference type="Pfam" id="PF01694"/>
    </source>
</evidence>
<evidence type="ECO:0000256" key="7">
    <source>
        <dbReference type="SAM" id="Phobius"/>
    </source>
</evidence>
<comment type="similarity">
    <text evidence="2">Belongs to the peptidase S54 family.</text>
</comment>
<evidence type="ECO:0000313" key="10">
    <source>
        <dbReference type="Proteomes" id="UP001217754"/>
    </source>
</evidence>
<proteinExistence type="inferred from homology"/>
<dbReference type="Gene3D" id="1.20.1540.10">
    <property type="entry name" value="Rhomboid-like"/>
    <property type="match status" value="1"/>
</dbReference>
<dbReference type="PANTHER" id="PTHR43731">
    <property type="entry name" value="RHOMBOID PROTEASE"/>
    <property type="match status" value="1"/>
</dbReference>
<protein>
    <submittedName>
        <fullName evidence="9">Rhomboid protease</fullName>
        <ecNumber evidence="9">3.4.21.105</ecNumber>
    </submittedName>
</protein>
<dbReference type="AlphaFoldDB" id="A0AAF0F004"/>
<dbReference type="Proteomes" id="UP001217754">
    <property type="component" value="Chromosome 6"/>
</dbReference>
<reference evidence="9" key="1">
    <citation type="submission" date="2023-03" db="EMBL/GenBank/DDBJ databases">
        <title>Mating type loci evolution in Malassezia.</title>
        <authorList>
            <person name="Coelho M.A."/>
        </authorList>
    </citation>
    <scope>NUCLEOTIDE SEQUENCE</scope>
    <source>
        <strain evidence="9">CBS 9431</strain>
    </source>
</reference>
<accession>A0AAF0F004</accession>
<evidence type="ECO:0000256" key="3">
    <source>
        <dbReference type="ARBA" id="ARBA00022692"/>
    </source>
</evidence>
<keyword evidence="6 7" id="KW-0472">Membrane</keyword>
<organism evidence="9 10">
    <name type="scientific">Malassezia japonica</name>
    <dbReference type="NCBI Taxonomy" id="223818"/>
    <lineage>
        <taxon>Eukaryota</taxon>
        <taxon>Fungi</taxon>
        <taxon>Dikarya</taxon>
        <taxon>Basidiomycota</taxon>
        <taxon>Ustilaginomycotina</taxon>
        <taxon>Malasseziomycetes</taxon>
        <taxon>Malasseziales</taxon>
        <taxon>Malasseziaceae</taxon>
        <taxon>Malassezia</taxon>
    </lineage>
</organism>
<name>A0AAF0F004_9BASI</name>
<feature type="transmembrane region" description="Helical" evidence="7">
    <location>
        <begin position="94"/>
        <end position="114"/>
    </location>
</feature>
<dbReference type="EMBL" id="CP119963">
    <property type="protein sequence ID" value="WFD40251.1"/>
    <property type="molecule type" value="Genomic_DNA"/>
</dbReference>
<evidence type="ECO:0000256" key="1">
    <source>
        <dbReference type="ARBA" id="ARBA00004141"/>
    </source>
</evidence>
<feature type="transmembrane region" description="Helical" evidence="7">
    <location>
        <begin position="121"/>
        <end position="140"/>
    </location>
</feature>
<feature type="domain" description="Peptidase S54 rhomboid" evidence="8">
    <location>
        <begin position="79"/>
        <end position="192"/>
    </location>
</feature>
<feature type="transmembrane region" description="Helical" evidence="7">
    <location>
        <begin position="30"/>
        <end position="49"/>
    </location>
</feature>
<evidence type="ECO:0000256" key="5">
    <source>
        <dbReference type="ARBA" id="ARBA00022989"/>
    </source>
</evidence>
<gene>
    <name evidence="9" type="ORF">MJAP1_003237</name>
</gene>
<keyword evidence="5 7" id="KW-1133">Transmembrane helix</keyword>
<sequence length="199" mass="22209">MPGKLSPAFFSARTLRTARPVRRAPSNPQYILYGLFGVNAGVYALWWYARDEAVRNGDNRMYRFMMSNFTSGEPNLRAGRWWTLLTASFSHQEFAHFGFNMLTFAFTAPALLPVIGAPQMLTLYIGSGLAASLASLAWPYVVDPLLHGDRFSLARKRYSLTQGASGSVYAMLAAYATMRPAATFYLYFALPIPAWVCPH</sequence>
<dbReference type="SUPFAM" id="SSF144091">
    <property type="entry name" value="Rhomboid-like"/>
    <property type="match status" value="1"/>
</dbReference>
<evidence type="ECO:0000256" key="6">
    <source>
        <dbReference type="ARBA" id="ARBA00023136"/>
    </source>
</evidence>
<dbReference type="InterPro" id="IPR035952">
    <property type="entry name" value="Rhomboid-like_sf"/>
</dbReference>
<dbReference type="GO" id="GO:0004252">
    <property type="term" value="F:serine-type endopeptidase activity"/>
    <property type="evidence" value="ECO:0007669"/>
    <property type="project" value="InterPro"/>
</dbReference>
<feature type="transmembrane region" description="Helical" evidence="7">
    <location>
        <begin position="160"/>
        <end position="178"/>
    </location>
</feature>
<dbReference type="EC" id="3.4.21.105" evidence="9"/>
<keyword evidence="3 7" id="KW-0812">Transmembrane</keyword>
<dbReference type="InterPro" id="IPR050925">
    <property type="entry name" value="Rhomboid_protease_S54"/>
</dbReference>
<dbReference type="GeneID" id="85226888"/>
<keyword evidence="4 9" id="KW-0378">Hydrolase</keyword>
<keyword evidence="9" id="KW-0645">Protease</keyword>
<evidence type="ECO:0000313" key="9">
    <source>
        <dbReference type="EMBL" id="WFD40251.1"/>
    </source>
</evidence>
<evidence type="ECO:0000256" key="4">
    <source>
        <dbReference type="ARBA" id="ARBA00022801"/>
    </source>
</evidence>
<comment type="subcellular location">
    <subcellularLocation>
        <location evidence="1">Membrane</location>
        <topology evidence="1">Multi-pass membrane protein</topology>
    </subcellularLocation>
</comment>
<dbReference type="GO" id="GO:0006465">
    <property type="term" value="P:signal peptide processing"/>
    <property type="evidence" value="ECO:0007669"/>
    <property type="project" value="TreeGrafter"/>
</dbReference>
<evidence type="ECO:0000256" key="2">
    <source>
        <dbReference type="ARBA" id="ARBA00009045"/>
    </source>
</evidence>
<dbReference type="PANTHER" id="PTHR43731:SF14">
    <property type="entry name" value="PRESENILIN-ASSOCIATED RHOMBOID-LIKE PROTEIN, MITOCHONDRIAL"/>
    <property type="match status" value="1"/>
</dbReference>
<dbReference type="InterPro" id="IPR022764">
    <property type="entry name" value="Peptidase_S54_rhomboid_dom"/>
</dbReference>
<dbReference type="RefSeq" id="XP_060123148.1">
    <property type="nucleotide sequence ID" value="XM_060267165.1"/>
</dbReference>
<keyword evidence="10" id="KW-1185">Reference proteome</keyword>
<dbReference type="Pfam" id="PF01694">
    <property type="entry name" value="Rhomboid"/>
    <property type="match status" value="1"/>
</dbReference>